<dbReference type="OMA" id="RHMRALM"/>
<feature type="binding site" description="axial binding residue" evidence="12">
    <location>
        <position position="442"/>
    </location>
    <ligand>
        <name>heme</name>
        <dbReference type="ChEBI" id="CHEBI:30413"/>
    </ligand>
    <ligandPart>
        <name>Fe</name>
        <dbReference type="ChEBI" id="CHEBI:18248"/>
    </ligandPart>
</feature>
<dbReference type="GO" id="GO:0016020">
    <property type="term" value="C:membrane"/>
    <property type="evidence" value="ECO:0007669"/>
    <property type="project" value="UniProtKB-SubCell"/>
</dbReference>
<keyword evidence="16" id="KW-1185">Reference proteome</keyword>
<keyword evidence="8 13" id="KW-0560">Oxidoreductase</keyword>
<evidence type="ECO:0000256" key="14">
    <source>
        <dbReference type="SAM" id="Phobius"/>
    </source>
</evidence>
<dbReference type="FunFam" id="1.10.630.10:FF:000020">
    <property type="entry name" value="Cytochrome P450 family protein"/>
    <property type="match status" value="1"/>
</dbReference>
<protein>
    <recommendedName>
        <fullName evidence="17">Cytochrome P450</fullName>
    </recommendedName>
</protein>
<dbReference type="AlphaFoldDB" id="A0A0E0KH11"/>
<dbReference type="Gene3D" id="1.10.630.10">
    <property type="entry name" value="Cytochrome P450"/>
    <property type="match status" value="1"/>
</dbReference>
<evidence type="ECO:0000256" key="9">
    <source>
        <dbReference type="ARBA" id="ARBA00023004"/>
    </source>
</evidence>
<evidence type="ECO:0000256" key="7">
    <source>
        <dbReference type="ARBA" id="ARBA00022989"/>
    </source>
</evidence>
<keyword evidence="7 14" id="KW-1133">Transmembrane helix</keyword>
<dbReference type="GO" id="GO:0005506">
    <property type="term" value="F:iron ion binding"/>
    <property type="evidence" value="ECO:0007669"/>
    <property type="project" value="InterPro"/>
</dbReference>
<dbReference type="InterPro" id="IPR001128">
    <property type="entry name" value="Cyt_P450"/>
</dbReference>
<dbReference type="Proteomes" id="UP000026962">
    <property type="component" value="Chromosome 3"/>
</dbReference>
<dbReference type="Pfam" id="PF00067">
    <property type="entry name" value="p450"/>
    <property type="match status" value="1"/>
</dbReference>
<dbReference type="SUPFAM" id="SSF48264">
    <property type="entry name" value="Cytochrome P450"/>
    <property type="match status" value="1"/>
</dbReference>
<evidence type="ECO:0000256" key="8">
    <source>
        <dbReference type="ARBA" id="ARBA00023002"/>
    </source>
</evidence>
<name>A0A0E0KH11_ORYPU</name>
<evidence type="ECO:0000256" key="10">
    <source>
        <dbReference type="ARBA" id="ARBA00023033"/>
    </source>
</evidence>
<evidence type="ECO:0000256" key="4">
    <source>
        <dbReference type="ARBA" id="ARBA00022617"/>
    </source>
</evidence>
<dbReference type="STRING" id="4537.A0A0E0KH11"/>
<evidence type="ECO:0000256" key="6">
    <source>
        <dbReference type="ARBA" id="ARBA00022723"/>
    </source>
</evidence>
<evidence type="ECO:0000256" key="5">
    <source>
        <dbReference type="ARBA" id="ARBA00022692"/>
    </source>
</evidence>
<evidence type="ECO:0008006" key="17">
    <source>
        <dbReference type="Google" id="ProtNLM"/>
    </source>
</evidence>
<evidence type="ECO:0000256" key="2">
    <source>
        <dbReference type="ARBA" id="ARBA00004370"/>
    </source>
</evidence>
<evidence type="ECO:0000256" key="3">
    <source>
        <dbReference type="ARBA" id="ARBA00010617"/>
    </source>
</evidence>
<keyword evidence="4 12" id="KW-0349">Heme</keyword>
<reference evidence="15" key="2">
    <citation type="submission" date="2018-05" db="EMBL/GenBank/DDBJ databases">
        <title>OpunRS2 (Oryza punctata Reference Sequence Version 2).</title>
        <authorList>
            <person name="Zhang J."/>
            <person name="Kudrna D."/>
            <person name="Lee S."/>
            <person name="Talag J."/>
            <person name="Welchert J."/>
            <person name="Wing R.A."/>
        </authorList>
    </citation>
    <scope>NUCLEOTIDE SEQUENCE [LARGE SCALE GENOMIC DNA]</scope>
</reference>
<dbReference type="EnsemblPlants" id="OPUNC03G25710.1">
    <property type="protein sequence ID" value="OPUNC03G25710.1"/>
    <property type="gene ID" value="OPUNC03G25710"/>
</dbReference>
<dbReference type="GO" id="GO:0020037">
    <property type="term" value="F:heme binding"/>
    <property type="evidence" value="ECO:0007669"/>
    <property type="project" value="InterPro"/>
</dbReference>
<keyword evidence="9 12" id="KW-0408">Iron</keyword>
<dbReference type="PROSITE" id="PS51257">
    <property type="entry name" value="PROKAR_LIPOPROTEIN"/>
    <property type="match status" value="1"/>
</dbReference>
<dbReference type="Gramene" id="OPUNC03G25710.1">
    <property type="protein sequence ID" value="OPUNC03G25710.1"/>
    <property type="gene ID" value="OPUNC03G25710"/>
</dbReference>
<dbReference type="PANTHER" id="PTHR24286:SF81">
    <property type="entry name" value="CYTOCHROME P450 FAMILY PROTEIN, EXPRESSED"/>
    <property type="match status" value="1"/>
</dbReference>
<evidence type="ECO:0000256" key="1">
    <source>
        <dbReference type="ARBA" id="ARBA00001971"/>
    </source>
</evidence>
<dbReference type="GO" id="GO:0016132">
    <property type="term" value="P:brassinosteroid biosynthetic process"/>
    <property type="evidence" value="ECO:0007669"/>
    <property type="project" value="TreeGrafter"/>
</dbReference>
<dbReference type="InterPro" id="IPR036396">
    <property type="entry name" value="Cyt_P450_sf"/>
</dbReference>
<evidence type="ECO:0000256" key="13">
    <source>
        <dbReference type="RuleBase" id="RU000461"/>
    </source>
</evidence>
<evidence type="ECO:0000256" key="11">
    <source>
        <dbReference type="ARBA" id="ARBA00023136"/>
    </source>
</evidence>
<keyword evidence="5 14" id="KW-0812">Transmembrane</keyword>
<dbReference type="HOGENOM" id="CLU_001570_15_5_1"/>
<dbReference type="GO" id="GO:0016705">
    <property type="term" value="F:oxidoreductase activity, acting on paired donors, with incorporation or reduction of molecular oxygen"/>
    <property type="evidence" value="ECO:0007669"/>
    <property type="project" value="InterPro"/>
</dbReference>
<comment type="similarity">
    <text evidence="3 13">Belongs to the cytochrome P450 family.</text>
</comment>
<organism evidence="15">
    <name type="scientific">Oryza punctata</name>
    <name type="common">Red rice</name>
    <dbReference type="NCBI Taxonomy" id="4537"/>
    <lineage>
        <taxon>Eukaryota</taxon>
        <taxon>Viridiplantae</taxon>
        <taxon>Streptophyta</taxon>
        <taxon>Embryophyta</taxon>
        <taxon>Tracheophyta</taxon>
        <taxon>Spermatophyta</taxon>
        <taxon>Magnoliopsida</taxon>
        <taxon>Liliopsida</taxon>
        <taxon>Poales</taxon>
        <taxon>Poaceae</taxon>
        <taxon>BOP clade</taxon>
        <taxon>Oryzoideae</taxon>
        <taxon>Oryzeae</taxon>
        <taxon>Oryzinae</taxon>
        <taxon>Oryza</taxon>
    </lineage>
</organism>
<dbReference type="PRINTS" id="PR00385">
    <property type="entry name" value="P450"/>
</dbReference>
<dbReference type="InterPro" id="IPR017972">
    <property type="entry name" value="Cyt_P450_CS"/>
</dbReference>
<dbReference type="InterPro" id="IPR002401">
    <property type="entry name" value="Cyt_P450_E_grp-I"/>
</dbReference>
<keyword evidence="10 13" id="KW-0503">Monooxygenase</keyword>
<dbReference type="PANTHER" id="PTHR24286">
    <property type="entry name" value="CYTOCHROME P450 26"/>
    <property type="match status" value="1"/>
</dbReference>
<keyword evidence="11 14" id="KW-0472">Membrane</keyword>
<sequence>MNARSKDGFALLPLSVAAVIAACLLHLLLKWRSGDRRPTYDQAAGGCRLPPGSRGLPLIGETIQFFARSTSGDLPAFFKRRLERYGPVFRMNMIGEDLIVSLDPELNNFVFQQEERLFQIWYPNSFMRIIGADSIITTLGSSHKHIRNLVLRLFGPENLRRAMLQEVQKTAQASLLSWLGRPSIELKEAVSSMIFSVTAKKLISYDSSTSDGKMWKQYDAFIRGLLAFPLCVPGTAFYKCMQGRKNVMKMLKELLDERKKVAGCQESIDFIDVLIEELKEEKPAMDENAALDLIFLLLFASFETTASAITAVLTFLTDNPEALEELTEEHNYIQNRRADPNSEITWEEYKSMKFTSHVIHEALRLANIAPVMFRKATADVHIKGFAIPKGSKVMICPSTVHLNPVVYKDPNIFNPWRWKDTAEPAGGASKDFMAFGGGLRLCVGADFAKLQMAIFLHCLITKYRWKAIKGGTMVLSPGLRFPEGFHIQLFPKP</sequence>
<dbReference type="GO" id="GO:0004497">
    <property type="term" value="F:monooxygenase activity"/>
    <property type="evidence" value="ECO:0007669"/>
    <property type="project" value="UniProtKB-KW"/>
</dbReference>
<dbReference type="eggNOG" id="KOG0157">
    <property type="taxonomic scope" value="Eukaryota"/>
</dbReference>
<dbReference type="PRINTS" id="PR00463">
    <property type="entry name" value="EP450I"/>
</dbReference>
<accession>A0A0E0KH11</accession>
<evidence type="ECO:0000256" key="12">
    <source>
        <dbReference type="PIRSR" id="PIRSR602401-1"/>
    </source>
</evidence>
<proteinExistence type="inferred from homology"/>
<evidence type="ECO:0000313" key="15">
    <source>
        <dbReference type="EnsemblPlants" id="OPUNC03G25710.1"/>
    </source>
</evidence>
<dbReference type="PROSITE" id="PS00086">
    <property type="entry name" value="CYTOCHROME_P450"/>
    <property type="match status" value="1"/>
</dbReference>
<dbReference type="CDD" id="cd11043">
    <property type="entry name" value="CYP90-like"/>
    <property type="match status" value="1"/>
</dbReference>
<reference evidence="15" key="1">
    <citation type="submission" date="2015-04" db="UniProtKB">
        <authorList>
            <consortium name="EnsemblPlants"/>
        </authorList>
    </citation>
    <scope>IDENTIFICATION</scope>
</reference>
<dbReference type="GO" id="GO:0010268">
    <property type="term" value="P:brassinosteroid homeostasis"/>
    <property type="evidence" value="ECO:0007669"/>
    <property type="project" value="TreeGrafter"/>
</dbReference>
<feature type="transmembrane region" description="Helical" evidence="14">
    <location>
        <begin position="12"/>
        <end position="29"/>
    </location>
</feature>
<keyword evidence="6 12" id="KW-0479">Metal-binding</keyword>
<dbReference type="GO" id="GO:0016125">
    <property type="term" value="P:sterol metabolic process"/>
    <property type="evidence" value="ECO:0007669"/>
    <property type="project" value="TreeGrafter"/>
</dbReference>
<comment type="subcellular location">
    <subcellularLocation>
        <location evidence="2">Membrane</location>
    </subcellularLocation>
</comment>
<evidence type="ECO:0000313" key="16">
    <source>
        <dbReference type="Proteomes" id="UP000026962"/>
    </source>
</evidence>
<comment type="cofactor">
    <cofactor evidence="1 12">
        <name>heme</name>
        <dbReference type="ChEBI" id="CHEBI:30413"/>
    </cofactor>
</comment>